<evidence type="ECO:0000256" key="1">
    <source>
        <dbReference type="SAM" id="SignalP"/>
    </source>
</evidence>
<comment type="caution">
    <text evidence="3">The sequence shown here is derived from an EMBL/GenBank/DDBJ whole genome shotgun (WGS) entry which is preliminary data.</text>
</comment>
<dbReference type="AlphaFoldDB" id="A0A420HVH3"/>
<dbReference type="PANTHER" id="PTHR11559">
    <property type="entry name" value="CARBOXYLESTERASE"/>
    <property type="match status" value="1"/>
</dbReference>
<dbReference type="InterPro" id="IPR002018">
    <property type="entry name" value="CarbesteraseB"/>
</dbReference>
<gene>
    <name evidence="3" type="ORF">GcC1_157007</name>
</gene>
<feature type="domain" description="Carboxylesterase type B" evidence="2">
    <location>
        <begin position="54"/>
        <end position="440"/>
    </location>
</feature>
<reference evidence="3 4" key="1">
    <citation type="journal article" date="2018" name="BMC Genomics">
        <title>Comparative genome analyses reveal sequence features reflecting distinct modes of host-adaptation between dicot and monocot powdery mildew.</title>
        <authorList>
            <person name="Wu Y."/>
            <person name="Ma X."/>
            <person name="Pan Z."/>
            <person name="Kale S.D."/>
            <person name="Song Y."/>
            <person name="King H."/>
            <person name="Zhang Q."/>
            <person name="Presley C."/>
            <person name="Deng X."/>
            <person name="Wei C.I."/>
            <person name="Xiao S."/>
        </authorList>
    </citation>
    <scope>NUCLEOTIDE SEQUENCE [LARGE SCALE GENOMIC DNA]</scope>
    <source>
        <strain evidence="3">UCSC1</strain>
    </source>
</reference>
<dbReference type="PROSITE" id="PS00941">
    <property type="entry name" value="CARBOXYLESTERASE_B_2"/>
    <property type="match status" value="1"/>
</dbReference>
<dbReference type="InterPro" id="IPR019819">
    <property type="entry name" value="Carboxylesterase_B_CS"/>
</dbReference>
<sequence>MFFLTYAVAILFLYPRANDVMATKSKKSVPWPPVVQTDRGLFHKSIYNGTENLWYYRFNSIKYGRVVNRFAAPVPICSRSYKSCHRANPLVSKAKPSADPIMDDLKCPQATPRWAVPSTSSRAKRDVGIRSELIQVPENEVEDCLFLDVVVPKKVWEQSEAHPERGHAPVLIWIHNGGFTAGDKSLQKDPSLLLRRGLQLHEGGMVIVSISYRLGLFGFLSGSKGLESNVGLLDQRMALGWVQNHIEKFGGDRFRVTVVGEGAGAGSIMHHLTAPNISQHFFPDLQSPHHHHKRFPFRSAILQSPTFQPLTSSQSKANLDYVLTETSRIAGYKVDHIDQLHKLPFEVLYAVNTAIVDNSPYGTYTFGPVVNYAEDDKSYVPDFPLRRLHLGIMAKDVNLLVGQRKNEGQFLTPSTMASDTGFKAHLSRIFSTAAARDIDYISESVYPSSDYETIDDGGMNRSIEAIGDIFTGCNVYYLLNTSQKSFGYLLDVNERSREQLLENVLVSGSPVASSISTIKHLYEGFQDMLIKFGMFALVGVKLTALKQYRDHGEVLLVSDKGFDSYINDPTAKHQCQYWAEAPYENIFSD</sequence>
<dbReference type="Gene3D" id="3.40.50.1820">
    <property type="entry name" value="alpha/beta hydrolase"/>
    <property type="match status" value="1"/>
</dbReference>
<name>A0A420HVH3_9PEZI</name>
<evidence type="ECO:0000259" key="2">
    <source>
        <dbReference type="Pfam" id="PF00135"/>
    </source>
</evidence>
<dbReference type="InterPro" id="IPR050309">
    <property type="entry name" value="Type-B_Carboxylest/Lipase"/>
</dbReference>
<dbReference type="Proteomes" id="UP000285405">
    <property type="component" value="Unassembled WGS sequence"/>
</dbReference>
<dbReference type="EMBL" id="MCBR01015702">
    <property type="protein sequence ID" value="RKF61417.1"/>
    <property type="molecule type" value="Genomic_DNA"/>
</dbReference>
<dbReference type="SUPFAM" id="SSF53474">
    <property type="entry name" value="alpha/beta-Hydrolases"/>
    <property type="match status" value="1"/>
</dbReference>
<dbReference type="InterPro" id="IPR029058">
    <property type="entry name" value="AB_hydrolase_fold"/>
</dbReference>
<feature type="signal peptide" evidence="1">
    <location>
        <begin position="1"/>
        <end position="22"/>
    </location>
</feature>
<proteinExistence type="predicted"/>
<protein>
    <submittedName>
        <fullName evidence="3">Carboxylesterase patB</fullName>
    </submittedName>
</protein>
<dbReference type="Pfam" id="PF00135">
    <property type="entry name" value="COesterase"/>
    <property type="match status" value="1"/>
</dbReference>
<organism evidence="3 4">
    <name type="scientific">Golovinomyces cichoracearum</name>
    <dbReference type="NCBI Taxonomy" id="62708"/>
    <lineage>
        <taxon>Eukaryota</taxon>
        <taxon>Fungi</taxon>
        <taxon>Dikarya</taxon>
        <taxon>Ascomycota</taxon>
        <taxon>Pezizomycotina</taxon>
        <taxon>Leotiomycetes</taxon>
        <taxon>Erysiphales</taxon>
        <taxon>Erysiphaceae</taxon>
        <taxon>Golovinomyces</taxon>
    </lineage>
</organism>
<feature type="chain" id="PRO_5019116552" evidence="1">
    <location>
        <begin position="23"/>
        <end position="589"/>
    </location>
</feature>
<keyword evidence="1" id="KW-0732">Signal</keyword>
<evidence type="ECO:0000313" key="3">
    <source>
        <dbReference type="EMBL" id="RKF61417.1"/>
    </source>
</evidence>
<evidence type="ECO:0000313" key="4">
    <source>
        <dbReference type="Proteomes" id="UP000285405"/>
    </source>
</evidence>
<dbReference type="OrthoDB" id="408631at2759"/>
<accession>A0A420HVH3</accession>